<proteinExistence type="predicted"/>
<dbReference type="AlphaFoldDB" id="A0A8B6X8Z7"/>
<dbReference type="RefSeq" id="WP_051378054.1">
    <property type="nucleotide sequence ID" value="NZ_AXWS01000007.1"/>
</dbReference>
<dbReference type="Proteomes" id="UP000675920">
    <property type="component" value="Unplaced"/>
</dbReference>
<reference evidence="3" key="1">
    <citation type="submission" date="2025-08" db="UniProtKB">
        <authorList>
            <consortium name="RefSeq"/>
        </authorList>
    </citation>
    <scope>IDENTIFICATION</scope>
</reference>
<protein>
    <submittedName>
        <fullName evidence="3">Uncharacterized protein</fullName>
    </submittedName>
</protein>
<accession>A0A8B6X8Z7</accession>
<keyword evidence="1" id="KW-0732">Signal</keyword>
<feature type="chain" id="PRO_5034767993" evidence="1">
    <location>
        <begin position="18"/>
        <end position="101"/>
    </location>
</feature>
<sequence>MFRFIVPSLLVAASALAGCASIAVTDDAIVDRTSAALGLDRQSFTISNRVDDGTTTRYAVHTRNGQDYRCFVGGSISVLGRSVSEAVCSRKGEPAANPLLR</sequence>
<dbReference type="OrthoDB" id="6893199at2"/>
<feature type="signal peptide" evidence="1">
    <location>
        <begin position="1"/>
        <end position="17"/>
    </location>
</feature>
<evidence type="ECO:0000313" key="3">
    <source>
        <dbReference type="RefSeq" id="WP_051378054.1"/>
    </source>
</evidence>
<name>A0A8B6X8Z7_9BURK</name>
<evidence type="ECO:0000256" key="1">
    <source>
        <dbReference type="SAM" id="SignalP"/>
    </source>
</evidence>
<keyword evidence="2" id="KW-1185">Reference proteome</keyword>
<evidence type="ECO:0000313" key="2">
    <source>
        <dbReference type="Proteomes" id="UP000675920"/>
    </source>
</evidence>
<dbReference type="PROSITE" id="PS51257">
    <property type="entry name" value="PROKAR_LIPOPROTEIN"/>
    <property type="match status" value="1"/>
</dbReference>
<organism evidence="2 3">
    <name type="scientific">Derxia gummosa DSM 723</name>
    <dbReference type="NCBI Taxonomy" id="1121388"/>
    <lineage>
        <taxon>Bacteria</taxon>
        <taxon>Pseudomonadati</taxon>
        <taxon>Pseudomonadota</taxon>
        <taxon>Betaproteobacteria</taxon>
        <taxon>Burkholderiales</taxon>
        <taxon>Alcaligenaceae</taxon>
        <taxon>Derxia</taxon>
    </lineage>
</organism>